<sequence length="263" mass="29120">MTLAIQNTRNLVLDVSAMMGQKYDLSQVTWLGTLNNYLEHFNTYTERYKNNPEAVFWDLAELIERPAQDAKGALQQSVLSGLETALNFAKTVGEGFMTIGIDIEKLYDDLPQFIKDQVPDPGEVFWDNMEGFLNTWYTPTITALETSISDWQGRLTESQNTVSDLVKKLRKPGDLVAGMDALPAHERIEQENLLAVYSNKVLNRLSEAMAPSFSFAAQELAVAARIPVPPSVVAPALSYEPVTATVAAPGAVVPRSTWFVGNY</sequence>
<protein>
    <submittedName>
        <fullName evidence="1">Uncharacterized protein</fullName>
    </submittedName>
</protein>
<name>X1CEN1_9ZZZZ</name>
<dbReference type="AlphaFoldDB" id="X1CEN1"/>
<dbReference type="EMBL" id="BART01028620">
    <property type="protein sequence ID" value="GAG91547.1"/>
    <property type="molecule type" value="Genomic_DNA"/>
</dbReference>
<accession>X1CEN1</accession>
<organism evidence="1">
    <name type="scientific">marine sediment metagenome</name>
    <dbReference type="NCBI Taxonomy" id="412755"/>
    <lineage>
        <taxon>unclassified sequences</taxon>
        <taxon>metagenomes</taxon>
        <taxon>ecological metagenomes</taxon>
    </lineage>
</organism>
<reference evidence="1" key="1">
    <citation type="journal article" date="2014" name="Front. Microbiol.">
        <title>High frequency of phylogenetically diverse reductive dehalogenase-homologous genes in deep subseafloor sedimentary metagenomes.</title>
        <authorList>
            <person name="Kawai M."/>
            <person name="Futagami T."/>
            <person name="Toyoda A."/>
            <person name="Takaki Y."/>
            <person name="Nishi S."/>
            <person name="Hori S."/>
            <person name="Arai W."/>
            <person name="Tsubouchi T."/>
            <person name="Morono Y."/>
            <person name="Uchiyama I."/>
            <person name="Ito T."/>
            <person name="Fujiyama A."/>
            <person name="Inagaki F."/>
            <person name="Takami H."/>
        </authorList>
    </citation>
    <scope>NUCLEOTIDE SEQUENCE</scope>
    <source>
        <strain evidence="1">Expedition CK06-06</strain>
    </source>
</reference>
<proteinExistence type="predicted"/>
<evidence type="ECO:0000313" key="1">
    <source>
        <dbReference type="EMBL" id="GAG91547.1"/>
    </source>
</evidence>
<comment type="caution">
    <text evidence="1">The sequence shown here is derived from an EMBL/GenBank/DDBJ whole genome shotgun (WGS) entry which is preliminary data.</text>
</comment>
<gene>
    <name evidence="1" type="ORF">S01H4_50409</name>
</gene>